<name>G0IW93_CYCMS</name>
<dbReference type="STRING" id="880070.Cycma_3358"/>
<dbReference type="OrthoDB" id="9808161at2"/>
<evidence type="ECO:0000313" key="3">
    <source>
        <dbReference type="Proteomes" id="UP000001635"/>
    </source>
</evidence>
<evidence type="ECO:0000259" key="1">
    <source>
        <dbReference type="Pfam" id="PF06283"/>
    </source>
</evidence>
<dbReference type="Pfam" id="PF06283">
    <property type="entry name" value="ThuA"/>
    <property type="match status" value="1"/>
</dbReference>
<dbReference type="SUPFAM" id="SSF52317">
    <property type="entry name" value="Class I glutamine amidotransferase-like"/>
    <property type="match status" value="1"/>
</dbReference>
<dbReference type="InterPro" id="IPR029062">
    <property type="entry name" value="Class_I_gatase-like"/>
</dbReference>
<dbReference type="RefSeq" id="WP_014021371.1">
    <property type="nucleotide sequence ID" value="NC_015914.1"/>
</dbReference>
<gene>
    <name evidence="2" type="ordered locus">Cycma_3358</name>
</gene>
<accession>G0IW93</accession>
<proteinExistence type="predicted"/>
<protein>
    <submittedName>
        <fullName evidence="2">NHL repeat containing protein</fullName>
    </submittedName>
</protein>
<evidence type="ECO:0000313" key="2">
    <source>
        <dbReference type="EMBL" id="AEL27081.1"/>
    </source>
</evidence>
<dbReference type="eggNOG" id="COG3828">
    <property type="taxonomic scope" value="Bacteria"/>
</dbReference>
<dbReference type="HOGENOM" id="CLU_1233366_0_0_10"/>
<dbReference type="Proteomes" id="UP000001635">
    <property type="component" value="Chromosome"/>
</dbReference>
<dbReference type="KEGG" id="cmr:Cycma_3358"/>
<dbReference type="AlphaFoldDB" id="G0IW93"/>
<dbReference type="Gene3D" id="3.40.50.880">
    <property type="match status" value="1"/>
</dbReference>
<reference evidence="3" key="1">
    <citation type="submission" date="2011-07" db="EMBL/GenBank/DDBJ databases">
        <title>The complete genome of Cyclobacterium marinum DSM 745.</title>
        <authorList>
            <person name="Lucas S."/>
            <person name="Han J."/>
            <person name="Lapidus A."/>
            <person name="Bruce D."/>
            <person name="Goodwin L."/>
            <person name="Pitluck S."/>
            <person name="Peters L."/>
            <person name="Kyrpides N."/>
            <person name="Mavromatis K."/>
            <person name="Ivanova N."/>
            <person name="Ovchinnikova G."/>
            <person name="Chertkov O."/>
            <person name="Detter J.C."/>
            <person name="Tapia R."/>
            <person name="Han C."/>
            <person name="Land M."/>
            <person name="Hauser L."/>
            <person name="Markowitz V."/>
            <person name="Cheng J.-F."/>
            <person name="Hugenholtz P."/>
            <person name="Woyke T."/>
            <person name="Wu D."/>
            <person name="Tindall B."/>
            <person name="Schuetze A."/>
            <person name="Brambilla E."/>
            <person name="Klenk H.-P."/>
            <person name="Eisen J.A."/>
        </authorList>
    </citation>
    <scope>NUCLEOTIDE SEQUENCE [LARGE SCALE GENOMIC DNA]</scope>
    <source>
        <strain evidence="3">ATCC 25205 / DSM 745 / LMG 13164 / NCIMB 1802</strain>
    </source>
</reference>
<keyword evidence="3" id="KW-1185">Reference proteome</keyword>
<organism evidence="2 3">
    <name type="scientific">Cyclobacterium marinum (strain ATCC 25205 / DSM 745 / LMG 13164 / NCIMB 1802)</name>
    <name type="common">Flectobacillus marinus</name>
    <dbReference type="NCBI Taxonomy" id="880070"/>
    <lineage>
        <taxon>Bacteria</taxon>
        <taxon>Pseudomonadati</taxon>
        <taxon>Bacteroidota</taxon>
        <taxon>Cytophagia</taxon>
        <taxon>Cytophagales</taxon>
        <taxon>Cyclobacteriaceae</taxon>
        <taxon>Cyclobacterium</taxon>
    </lineage>
</organism>
<dbReference type="InterPro" id="IPR029010">
    <property type="entry name" value="ThuA-like"/>
</dbReference>
<feature type="domain" description="ThuA-like" evidence="1">
    <location>
        <begin position="21"/>
        <end position="220"/>
    </location>
</feature>
<dbReference type="EMBL" id="CP002955">
    <property type="protein sequence ID" value="AEL27081.1"/>
    <property type="molecule type" value="Genomic_DNA"/>
</dbReference>
<sequence>MISKDPNNYEADLTIPFFAMKLAKESGFETKVILGEGERKAFKLPELENNMDSDLLVLFLRRVALSTDQLQLIKNHIAAGKPILGIRTANHAFSVTEEGIPIGFEDWWEFVPEVLGHENKGYGAASAATHIKAEKRVGKGMLKGINKGKWQSQGNLYLMENSLDKKANVILSGTSDGKTMPIAYTRKYGDSRVFYTSLGFPTDFVHPYFNQLLENAIDWTLNIK</sequence>